<dbReference type="RefSeq" id="WP_126309281.1">
    <property type="nucleotide sequence ID" value="NZ_AP018449.1"/>
</dbReference>
<feature type="domain" description="Prepilin type IV endopeptidase peptidase" evidence="2">
    <location>
        <begin position="13"/>
        <end position="105"/>
    </location>
</feature>
<keyword evidence="4" id="KW-1185">Reference proteome</keyword>
<keyword evidence="1" id="KW-0472">Membrane</keyword>
<dbReference type="KEGG" id="mana:MAMMFC1_03100"/>
<dbReference type="OrthoDB" id="9789291at2"/>
<dbReference type="Proteomes" id="UP000276437">
    <property type="component" value="Chromosome"/>
</dbReference>
<gene>
    <name evidence="3" type="ORF">MAMMFC1_03100</name>
</gene>
<dbReference type="EMBL" id="AP018449">
    <property type="protein sequence ID" value="BBB92407.1"/>
    <property type="molecule type" value="Genomic_DNA"/>
</dbReference>
<dbReference type="GO" id="GO:0016020">
    <property type="term" value="C:membrane"/>
    <property type="evidence" value="ECO:0007669"/>
    <property type="project" value="InterPro"/>
</dbReference>
<protein>
    <submittedName>
        <fullName evidence="3">Type IV leader peptidase family protein</fullName>
    </submittedName>
</protein>
<name>A0A348AMV9_9FIRM</name>
<reference evidence="3 4" key="1">
    <citation type="journal article" date="2018" name="Int. J. Syst. Evol. Microbiol.">
        <title>Methylomusa anaerophila gen. nov., sp. nov., an anaerobic methanol-utilizing bacterium isolated from a microbial fuel cell.</title>
        <authorList>
            <person name="Amano N."/>
            <person name="Yamamuro A."/>
            <person name="Miyahara M."/>
            <person name="Kouzuma A."/>
            <person name="Abe T."/>
            <person name="Watanabe K."/>
        </authorList>
    </citation>
    <scope>NUCLEOTIDE SEQUENCE [LARGE SCALE GENOMIC DNA]</scope>
    <source>
        <strain evidence="3 4">MMFC1</strain>
    </source>
</reference>
<proteinExistence type="predicted"/>
<evidence type="ECO:0000313" key="4">
    <source>
        <dbReference type="Proteomes" id="UP000276437"/>
    </source>
</evidence>
<sequence length="141" mass="15027">MGSNLPLLLQGGLFTALLFAASVCDARKQLIPDCICIGIALTGLLTFTPEKLLGLVTAVIFFGIALWLGGLDGGDIKYTAAVGLVLGLHKSMAGIILGFTAMLIFHAIYTLIQKAHRGDIRKSYPLAPFFSLGCLAAYFFF</sequence>
<dbReference type="GO" id="GO:0004190">
    <property type="term" value="F:aspartic-type endopeptidase activity"/>
    <property type="evidence" value="ECO:0007669"/>
    <property type="project" value="InterPro"/>
</dbReference>
<dbReference type="InterPro" id="IPR000045">
    <property type="entry name" value="Prepilin_IV_endopep_pep"/>
</dbReference>
<dbReference type="Pfam" id="PF01478">
    <property type="entry name" value="Peptidase_A24"/>
    <property type="match status" value="1"/>
</dbReference>
<evidence type="ECO:0000259" key="2">
    <source>
        <dbReference type="Pfam" id="PF01478"/>
    </source>
</evidence>
<keyword evidence="1" id="KW-0812">Transmembrane</keyword>
<dbReference type="AlphaFoldDB" id="A0A348AMV9"/>
<dbReference type="Gene3D" id="1.20.120.1220">
    <property type="match status" value="1"/>
</dbReference>
<feature type="transmembrane region" description="Helical" evidence="1">
    <location>
        <begin position="91"/>
        <end position="112"/>
    </location>
</feature>
<accession>A0A348AMV9</accession>
<evidence type="ECO:0000256" key="1">
    <source>
        <dbReference type="SAM" id="Phobius"/>
    </source>
</evidence>
<feature type="transmembrane region" description="Helical" evidence="1">
    <location>
        <begin position="124"/>
        <end position="140"/>
    </location>
</feature>
<keyword evidence="1" id="KW-1133">Transmembrane helix</keyword>
<evidence type="ECO:0000313" key="3">
    <source>
        <dbReference type="EMBL" id="BBB92407.1"/>
    </source>
</evidence>
<organism evidence="3 4">
    <name type="scientific">Methylomusa anaerophila</name>
    <dbReference type="NCBI Taxonomy" id="1930071"/>
    <lineage>
        <taxon>Bacteria</taxon>
        <taxon>Bacillati</taxon>
        <taxon>Bacillota</taxon>
        <taxon>Negativicutes</taxon>
        <taxon>Selenomonadales</taxon>
        <taxon>Sporomusaceae</taxon>
        <taxon>Methylomusa</taxon>
    </lineage>
</organism>
<feature type="transmembrane region" description="Helical" evidence="1">
    <location>
        <begin position="52"/>
        <end position="71"/>
    </location>
</feature>